<evidence type="ECO:0000256" key="2">
    <source>
        <dbReference type="SAM" id="SignalP"/>
    </source>
</evidence>
<evidence type="ECO:0000256" key="1">
    <source>
        <dbReference type="SAM" id="MobiDB-lite"/>
    </source>
</evidence>
<dbReference type="Proteomes" id="UP000016498">
    <property type="component" value="Unassembled WGS sequence"/>
</dbReference>
<comment type="caution">
    <text evidence="3">The sequence shown here is derived from an EMBL/GenBank/DDBJ whole genome shotgun (WGS) entry which is preliminary data.</text>
</comment>
<dbReference type="PROSITE" id="PS51257">
    <property type="entry name" value="PROKAR_LIPOPROTEIN"/>
    <property type="match status" value="1"/>
</dbReference>
<feature type="compositionally biased region" description="Low complexity" evidence="1">
    <location>
        <begin position="27"/>
        <end position="40"/>
    </location>
</feature>
<sequence length="87" mass="8150">MRSTATRAKAFAASLLIVTAGLGLAACSGSGSSNSTTPATDQTAGKSSDGGVATPSADSKMSGGADNKGGVEGSAKPEGGDQQGGSE</sequence>
<feature type="signal peptide" evidence="2">
    <location>
        <begin position="1"/>
        <end position="25"/>
    </location>
</feature>
<organism evidence="3 4">
    <name type="scientific">Actinomyces johnsonii F0510</name>
    <dbReference type="NCBI Taxonomy" id="1227262"/>
    <lineage>
        <taxon>Bacteria</taxon>
        <taxon>Bacillati</taxon>
        <taxon>Actinomycetota</taxon>
        <taxon>Actinomycetes</taxon>
        <taxon>Actinomycetales</taxon>
        <taxon>Actinomycetaceae</taxon>
        <taxon>Actinomyces</taxon>
    </lineage>
</organism>
<accession>U1QF29</accession>
<protein>
    <submittedName>
        <fullName evidence="3">Uncharacterized protein</fullName>
    </submittedName>
</protein>
<dbReference type="EMBL" id="AWSD01000107">
    <property type="protein sequence ID" value="ERH20529.1"/>
    <property type="molecule type" value="Genomic_DNA"/>
</dbReference>
<gene>
    <name evidence="3" type="ORF">HMPREF1549_01180</name>
</gene>
<name>U1QF29_9ACTO</name>
<dbReference type="AlphaFoldDB" id="U1QF29"/>
<reference evidence="3 4" key="1">
    <citation type="submission" date="2013-06" db="EMBL/GenBank/DDBJ databases">
        <authorList>
            <person name="Weinstock G."/>
            <person name="Sodergren E."/>
            <person name="Lobos E.A."/>
            <person name="Fulton L."/>
            <person name="Fulton R."/>
            <person name="Courtney L."/>
            <person name="Fronick C."/>
            <person name="O'Laughlin M."/>
            <person name="Godfrey J."/>
            <person name="Wilson R.M."/>
            <person name="Miner T."/>
            <person name="Farmer C."/>
            <person name="Delehaunty K."/>
            <person name="Cordes M."/>
            <person name="Minx P."/>
            <person name="Tomlinson C."/>
            <person name="Chen J."/>
            <person name="Wollam A."/>
            <person name="Pepin K.H."/>
            <person name="Bhonagiri V."/>
            <person name="Zhang X."/>
            <person name="Warren W."/>
            <person name="Mitreva M."/>
            <person name="Mardis E.R."/>
            <person name="Wilson R.K."/>
        </authorList>
    </citation>
    <scope>NUCLEOTIDE SEQUENCE [LARGE SCALE GENOMIC DNA]</scope>
    <source>
        <strain evidence="3 4">F0510</strain>
    </source>
</reference>
<dbReference type="HOGENOM" id="CLU_2502963_0_0_11"/>
<keyword evidence="2" id="KW-0732">Signal</keyword>
<evidence type="ECO:0000313" key="4">
    <source>
        <dbReference type="Proteomes" id="UP000016498"/>
    </source>
</evidence>
<proteinExistence type="predicted"/>
<feature type="chain" id="PRO_5004618994" evidence="2">
    <location>
        <begin position="26"/>
        <end position="87"/>
    </location>
</feature>
<feature type="non-terminal residue" evidence="3">
    <location>
        <position position="87"/>
    </location>
</feature>
<evidence type="ECO:0000313" key="3">
    <source>
        <dbReference type="EMBL" id="ERH20529.1"/>
    </source>
</evidence>
<feature type="region of interest" description="Disordered" evidence="1">
    <location>
        <begin position="27"/>
        <end position="87"/>
    </location>
</feature>